<evidence type="ECO:0000313" key="2">
    <source>
        <dbReference type="Proteomes" id="UP001597641"/>
    </source>
</evidence>
<protein>
    <recommendedName>
        <fullName evidence="3">Lipoprotein</fullName>
    </recommendedName>
</protein>
<proteinExistence type="predicted"/>
<comment type="caution">
    <text evidence="1">The sequence shown here is derived from an EMBL/GenBank/DDBJ whole genome shotgun (WGS) entry which is preliminary data.</text>
</comment>
<dbReference type="PROSITE" id="PS51257">
    <property type="entry name" value="PROKAR_LIPOPROTEIN"/>
    <property type="match status" value="1"/>
</dbReference>
<dbReference type="Proteomes" id="UP001597641">
    <property type="component" value="Unassembled WGS sequence"/>
</dbReference>
<accession>A0ABW6BV71</accession>
<evidence type="ECO:0008006" key="3">
    <source>
        <dbReference type="Google" id="ProtNLM"/>
    </source>
</evidence>
<name>A0ABW6BV71_9BACT</name>
<dbReference type="RefSeq" id="WP_377483172.1">
    <property type="nucleotide sequence ID" value="NZ_JBHUOX010000005.1"/>
</dbReference>
<sequence length="139" mass="15858">MTKGNIVSLAIVYLIVFMTLVSCKESTTSSENSNLVGATTPLIITQTDSFEVLRDLKNVADIKKEYTYVTSRIESSRMNSASFNYNCNDEKKGTVTYFTENGQLRMIKHTYNEYSHFSAVDNYFVKDSTPFFVLQRRLA</sequence>
<evidence type="ECO:0000313" key="1">
    <source>
        <dbReference type="EMBL" id="MFD3000304.1"/>
    </source>
</evidence>
<organism evidence="1 2">
    <name type="scientific">Pontibacter toksunensis</name>
    <dbReference type="NCBI Taxonomy" id="1332631"/>
    <lineage>
        <taxon>Bacteria</taxon>
        <taxon>Pseudomonadati</taxon>
        <taxon>Bacteroidota</taxon>
        <taxon>Cytophagia</taxon>
        <taxon>Cytophagales</taxon>
        <taxon>Hymenobacteraceae</taxon>
        <taxon>Pontibacter</taxon>
    </lineage>
</organism>
<gene>
    <name evidence="1" type="ORF">ACFS7Z_08030</name>
</gene>
<dbReference type="EMBL" id="JBHUOX010000005">
    <property type="protein sequence ID" value="MFD3000304.1"/>
    <property type="molecule type" value="Genomic_DNA"/>
</dbReference>
<keyword evidence="2" id="KW-1185">Reference proteome</keyword>
<reference evidence="2" key="1">
    <citation type="journal article" date="2019" name="Int. J. Syst. Evol. Microbiol.">
        <title>The Global Catalogue of Microorganisms (GCM) 10K type strain sequencing project: providing services to taxonomists for standard genome sequencing and annotation.</title>
        <authorList>
            <consortium name="The Broad Institute Genomics Platform"/>
            <consortium name="The Broad Institute Genome Sequencing Center for Infectious Disease"/>
            <person name="Wu L."/>
            <person name="Ma J."/>
        </authorList>
    </citation>
    <scope>NUCLEOTIDE SEQUENCE [LARGE SCALE GENOMIC DNA]</scope>
    <source>
        <strain evidence="2">KCTC 23984</strain>
    </source>
</reference>